<dbReference type="AlphaFoldDB" id="A0A7J7J001"/>
<protein>
    <submittedName>
        <fullName evidence="3">KCNN2</fullName>
    </submittedName>
</protein>
<evidence type="ECO:0000313" key="4">
    <source>
        <dbReference type="Proteomes" id="UP000593567"/>
    </source>
</evidence>
<keyword evidence="2" id="KW-0472">Membrane</keyword>
<evidence type="ECO:0000313" key="3">
    <source>
        <dbReference type="EMBL" id="KAF6019137.1"/>
    </source>
</evidence>
<feature type="region of interest" description="Disordered" evidence="1">
    <location>
        <begin position="349"/>
        <end position="393"/>
    </location>
</feature>
<feature type="compositionally biased region" description="Polar residues" evidence="1">
    <location>
        <begin position="90"/>
        <end position="101"/>
    </location>
</feature>
<accession>A0A7J7J001</accession>
<dbReference type="EMBL" id="VXIV02003252">
    <property type="protein sequence ID" value="KAF6019137.1"/>
    <property type="molecule type" value="Genomic_DNA"/>
</dbReference>
<evidence type="ECO:0000256" key="2">
    <source>
        <dbReference type="SAM" id="Phobius"/>
    </source>
</evidence>
<keyword evidence="2" id="KW-1133">Transmembrane helix</keyword>
<reference evidence="3" key="1">
    <citation type="submission" date="2020-06" db="EMBL/GenBank/DDBJ databases">
        <title>Draft genome of Bugula neritina, a colonial animal packing powerful symbionts and potential medicines.</title>
        <authorList>
            <person name="Rayko M."/>
        </authorList>
    </citation>
    <scope>NUCLEOTIDE SEQUENCE [LARGE SCALE GENOMIC DNA]</scope>
    <source>
        <strain evidence="3">Kwan_BN1</strain>
    </source>
</reference>
<proteinExistence type="predicted"/>
<organism evidence="3 4">
    <name type="scientific">Bugula neritina</name>
    <name type="common">Brown bryozoan</name>
    <name type="synonym">Sertularia neritina</name>
    <dbReference type="NCBI Taxonomy" id="10212"/>
    <lineage>
        <taxon>Eukaryota</taxon>
        <taxon>Metazoa</taxon>
        <taxon>Spiralia</taxon>
        <taxon>Lophotrochozoa</taxon>
        <taxon>Bryozoa</taxon>
        <taxon>Gymnolaemata</taxon>
        <taxon>Cheilostomatida</taxon>
        <taxon>Flustrina</taxon>
        <taxon>Buguloidea</taxon>
        <taxon>Bugulidae</taxon>
        <taxon>Bugula</taxon>
    </lineage>
</organism>
<keyword evidence="2" id="KW-0812">Transmembrane</keyword>
<feature type="region of interest" description="Disordered" evidence="1">
    <location>
        <begin position="68"/>
        <end position="101"/>
    </location>
</feature>
<feature type="transmembrane region" description="Helical" evidence="2">
    <location>
        <begin position="430"/>
        <end position="447"/>
    </location>
</feature>
<dbReference type="OrthoDB" id="73653at2759"/>
<name>A0A7J7J001_BUGNE</name>
<keyword evidence="4" id="KW-1185">Reference proteome</keyword>
<gene>
    <name evidence="3" type="ORF">EB796_022554</name>
</gene>
<sequence>MAQRRLHTLTHQFSIAEELEVLEEEGDISRPLEHDEELWGMSSLAPNLALNDSKACSAMAACQLKHHSMKRSNEADLDGNANRRSDEVSGMSSTPVDSSMLSNQNIDTCVGSYSSMESSEPLLLDSSTSTAEASTPCTYSNGGIQMSISVNNSSNDVNVKDRQALEPLLFTETEDPRFTSNIAAQSTCPHKSAALMSISKSAGSGLTGSENSNQSALLTTPTNCESFKPTNLQVANSQRKLTSVDTIKNRHNFWKARSSSTEVPSSSKQDLLSCGKGSPNLSKLVSTSGPLLRANSLERGTQTVPFSQLNTDEKTQARYGSTISVIGTEYMKAKGVITPKFQQLQKPNIQNHETASHSSRHLNDSSFDKHHSHPSGEVQTAVHMSHKASTQPSHVVRIVPGNEDDMQNKRLAIGYRLGRRKLLAERRRKIADLCCIFALVGLLLMIIQTECSIANIYATVS</sequence>
<dbReference type="Proteomes" id="UP000593567">
    <property type="component" value="Unassembled WGS sequence"/>
</dbReference>
<comment type="caution">
    <text evidence="3">The sequence shown here is derived from an EMBL/GenBank/DDBJ whole genome shotgun (WGS) entry which is preliminary data.</text>
</comment>
<evidence type="ECO:0000256" key="1">
    <source>
        <dbReference type="SAM" id="MobiDB-lite"/>
    </source>
</evidence>